<reference evidence="15 16" key="1">
    <citation type="submission" date="2024-03" db="EMBL/GenBank/DDBJ databases">
        <title>Complete genome sequence of the green alga Chloropicon roscoffensis RCC1871.</title>
        <authorList>
            <person name="Lemieux C."/>
            <person name="Pombert J.-F."/>
            <person name="Otis C."/>
            <person name="Turmel M."/>
        </authorList>
    </citation>
    <scope>NUCLEOTIDE SEQUENCE [LARGE SCALE GENOMIC DNA]</scope>
    <source>
        <strain evidence="15 16">RCC1871</strain>
    </source>
</reference>
<feature type="domain" description="Helicase C-terminal" evidence="14">
    <location>
        <begin position="1049"/>
        <end position="1196"/>
    </location>
</feature>
<dbReference type="Gene3D" id="3.30.40.100">
    <property type="match status" value="1"/>
</dbReference>
<feature type="region of interest" description="Disordered" evidence="9">
    <location>
        <begin position="1"/>
        <end position="29"/>
    </location>
</feature>
<evidence type="ECO:0000259" key="10">
    <source>
        <dbReference type="PROSITE" id="PS50089"/>
    </source>
</evidence>
<dbReference type="Gene3D" id="3.40.50.300">
    <property type="entry name" value="P-loop containing nucleotide triphosphate hydrolases"/>
    <property type="match status" value="1"/>
</dbReference>
<evidence type="ECO:0000313" key="16">
    <source>
        <dbReference type="Proteomes" id="UP001472866"/>
    </source>
</evidence>
<dbReference type="PROSITE" id="PS00518">
    <property type="entry name" value="ZF_RING_1"/>
    <property type="match status" value="1"/>
</dbReference>
<feature type="compositionally biased region" description="Basic residues" evidence="9">
    <location>
        <begin position="412"/>
        <end position="421"/>
    </location>
</feature>
<dbReference type="GO" id="GO:0008270">
    <property type="term" value="F:zinc ion binding"/>
    <property type="evidence" value="ECO:0007669"/>
    <property type="project" value="UniProtKB-KW"/>
</dbReference>
<comment type="similarity">
    <text evidence="1">Belongs to the SNF2/RAD54 helicase family. RAD16 subfamily.</text>
</comment>
<keyword evidence="5" id="KW-0378">Hydrolase</keyword>
<dbReference type="PANTHER" id="PTHR45626:SF14">
    <property type="entry name" value="ATP-DEPENDENT DNA HELICASE (EUROFUNG)"/>
    <property type="match status" value="1"/>
</dbReference>
<evidence type="ECO:0000256" key="8">
    <source>
        <dbReference type="PROSITE-ProRule" id="PRU00175"/>
    </source>
</evidence>
<dbReference type="InterPro" id="IPR001810">
    <property type="entry name" value="F-box_dom"/>
</dbReference>
<feature type="compositionally biased region" description="Basic and acidic residues" evidence="9">
    <location>
        <begin position="394"/>
        <end position="411"/>
    </location>
</feature>
<dbReference type="InterPro" id="IPR017907">
    <property type="entry name" value="Znf_RING_CS"/>
</dbReference>
<dbReference type="PROSITE" id="PS51050">
    <property type="entry name" value="ZF_CW"/>
    <property type="match status" value="1"/>
</dbReference>
<gene>
    <name evidence="15" type="ORF">HKI87_12g70400</name>
</gene>
<dbReference type="SMART" id="SM00256">
    <property type="entry name" value="FBOX"/>
    <property type="match status" value="1"/>
</dbReference>
<organism evidence="15 16">
    <name type="scientific">Chloropicon roscoffensis</name>
    <dbReference type="NCBI Taxonomy" id="1461544"/>
    <lineage>
        <taxon>Eukaryota</taxon>
        <taxon>Viridiplantae</taxon>
        <taxon>Chlorophyta</taxon>
        <taxon>Chloropicophyceae</taxon>
        <taxon>Chloropicales</taxon>
        <taxon>Chloropicaceae</taxon>
        <taxon>Chloropicon</taxon>
    </lineage>
</organism>
<feature type="compositionally biased region" description="Low complexity" evidence="9">
    <location>
        <begin position="16"/>
        <end position="29"/>
    </location>
</feature>
<keyword evidence="16" id="KW-1185">Reference proteome</keyword>
<evidence type="ECO:0000313" key="15">
    <source>
        <dbReference type="EMBL" id="WZN65481.1"/>
    </source>
</evidence>
<dbReference type="PROSITE" id="PS50089">
    <property type="entry name" value="ZF_RING_2"/>
    <property type="match status" value="1"/>
</dbReference>
<feature type="domain" description="CW-type" evidence="12">
    <location>
        <begin position="464"/>
        <end position="517"/>
    </location>
</feature>
<dbReference type="InterPro" id="IPR011124">
    <property type="entry name" value="Znf_CW"/>
</dbReference>
<evidence type="ECO:0000256" key="9">
    <source>
        <dbReference type="SAM" id="MobiDB-lite"/>
    </source>
</evidence>
<feature type="domain" description="RING-type" evidence="10">
    <location>
        <begin position="960"/>
        <end position="996"/>
    </location>
</feature>
<dbReference type="GO" id="GO:0016787">
    <property type="term" value="F:hydrolase activity"/>
    <property type="evidence" value="ECO:0007669"/>
    <property type="project" value="UniProtKB-KW"/>
</dbReference>
<feature type="domain" description="Helicase ATP-binding" evidence="13">
    <location>
        <begin position="665"/>
        <end position="797"/>
    </location>
</feature>
<dbReference type="InterPro" id="IPR036047">
    <property type="entry name" value="F-box-like_dom_sf"/>
</dbReference>
<evidence type="ECO:0000256" key="2">
    <source>
        <dbReference type="ARBA" id="ARBA00022723"/>
    </source>
</evidence>
<evidence type="ECO:0000259" key="14">
    <source>
        <dbReference type="PROSITE" id="PS51194"/>
    </source>
</evidence>
<dbReference type="InterPro" id="IPR038718">
    <property type="entry name" value="SNF2-like_sf"/>
</dbReference>
<evidence type="ECO:0000256" key="7">
    <source>
        <dbReference type="ARBA" id="ARBA00022840"/>
    </source>
</evidence>
<feature type="region of interest" description="Disordered" evidence="9">
    <location>
        <begin position="1256"/>
        <end position="1281"/>
    </location>
</feature>
<dbReference type="InterPro" id="IPR049730">
    <property type="entry name" value="SNF2/RAD54-like_C"/>
</dbReference>
<keyword evidence="4 8" id="KW-0863">Zinc-finger</keyword>
<keyword evidence="2" id="KW-0479">Metal-binding</keyword>
<dbReference type="PROSITE" id="PS50181">
    <property type="entry name" value="FBOX"/>
    <property type="match status" value="1"/>
</dbReference>
<evidence type="ECO:0000259" key="12">
    <source>
        <dbReference type="PROSITE" id="PS51050"/>
    </source>
</evidence>
<dbReference type="SUPFAM" id="SSF81383">
    <property type="entry name" value="F-box domain"/>
    <property type="match status" value="1"/>
</dbReference>
<accession>A0AAX4PI19</accession>
<dbReference type="GO" id="GO:0005524">
    <property type="term" value="F:ATP binding"/>
    <property type="evidence" value="ECO:0007669"/>
    <property type="project" value="UniProtKB-KW"/>
</dbReference>
<keyword evidence="7" id="KW-0067">ATP-binding</keyword>
<name>A0AAX4PI19_9CHLO</name>
<evidence type="ECO:0000256" key="6">
    <source>
        <dbReference type="ARBA" id="ARBA00022833"/>
    </source>
</evidence>
<dbReference type="InterPro" id="IPR014001">
    <property type="entry name" value="Helicase_ATP-bd"/>
</dbReference>
<dbReference type="Proteomes" id="UP001472866">
    <property type="component" value="Chromosome 12"/>
</dbReference>
<dbReference type="CDD" id="cd18793">
    <property type="entry name" value="SF2_C_SNF"/>
    <property type="match status" value="1"/>
</dbReference>
<dbReference type="PANTHER" id="PTHR45626">
    <property type="entry name" value="TRANSCRIPTION TERMINATION FACTOR 2-RELATED"/>
    <property type="match status" value="1"/>
</dbReference>
<dbReference type="Pfam" id="PF07496">
    <property type="entry name" value="zf-CW"/>
    <property type="match status" value="1"/>
</dbReference>
<feature type="region of interest" description="Disordered" evidence="9">
    <location>
        <begin position="393"/>
        <end position="463"/>
    </location>
</feature>
<dbReference type="InterPro" id="IPR027417">
    <property type="entry name" value="P-loop_NTPase"/>
</dbReference>
<keyword evidence="3" id="KW-0547">Nucleotide-binding</keyword>
<dbReference type="InterPro" id="IPR001841">
    <property type="entry name" value="Znf_RING"/>
</dbReference>
<dbReference type="Pfam" id="PF00646">
    <property type="entry name" value="F-box"/>
    <property type="match status" value="1"/>
</dbReference>
<dbReference type="SUPFAM" id="SSF52540">
    <property type="entry name" value="P-loop containing nucleoside triphosphate hydrolases"/>
    <property type="match status" value="3"/>
</dbReference>
<dbReference type="InterPro" id="IPR050628">
    <property type="entry name" value="SNF2_RAD54_helicase_TF"/>
</dbReference>
<dbReference type="InterPro" id="IPR000330">
    <property type="entry name" value="SNF2_N"/>
</dbReference>
<dbReference type="EMBL" id="CP151512">
    <property type="protein sequence ID" value="WZN65481.1"/>
    <property type="molecule type" value="Genomic_DNA"/>
</dbReference>
<evidence type="ECO:0000259" key="11">
    <source>
        <dbReference type="PROSITE" id="PS50181"/>
    </source>
</evidence>
<evidence type="ECO:0000256" key="3">
    <source>
        <dbReference type="ARBA" id="ARBA00022741"/>
    </source>
</evidence>
<dbReference type="SMART" id="SM00487">
    <property type="entry name" value="DEXDc"/>
    <property type="match status" value="1"/>
</dbReference>
<proteinExistence type="inferred from homology"/>
<dbReference type="GO" id="GO:0006281">
    <property type="term" value="P:DNA repair"/>
    <property type="evidence" value="ECO:0007669"/>
    <property type="project" value="TreeGrafter"/>
</dbReference>
<dbReference type="InterPro" id="IPR001650">
    <property type="entry name" value="Helicase_C-like"/>
</dbReference>
<evidence type="ECO:0000256" key="4">
    <source>
        <dbReference type="ARBA" id="ARBA00022771"/>
    </source>
</evidence>
<protein>
    <submittedName>
        <fullName evidence="15">F-box protein</fullName>
    </submittedName>
</protein>
<dbReference type="GO" id="GO:0005634">
    <property type="term" value="C:nucleus"/>
    <property type="evidence" value="ECO:0007669"/>
    <property type="project" value="TreeGrafter"/>
</dbReference>
<dbReference type="GO" id="GO:0008094">
    <property type="term" value="F:ATP-dependent activity, acting on DNA"/>
    <property type="evidence" value="ECO:0007669"/>
    <property type="project" value="TreeGrafter"/>
</dbReference>
<feature type="domain" description="F-box" evidence="11">
    <location>
        <begin position="238"/>
        <end position="274"/>
    </location>
</feature>
<dbReference type="Gene3D" id="3.40.50.10810">
    <property type="entry name" value="Tandem AAA-ATPase domain"/>
    <property type="match status" value="1"/>
</dbReference>
<sequence>MCAMVEGQSGGRFEDPAMAASTSSAPAAADPFDDRPRFEGFQFIGFLSFQKLSLVPLPDVEISASSPVARDDACAHVLLKASSPKKVRGSRLRILDPWKGVELLPCTKANDDRLLLESCRQVLNSHWLFFARASYVNTGEASVRMDVYLSADLWKHRRELAFDTKSNMKRLFLRLQGRHGRDEVEDRADDILARARRDVGEKGILASVFTKLPRHTDLVSRNFLIGQQSNVLPDFYDKPGLWVLPSSALHKIVQHLDSSSLGNLAATCRHLHSVCCIQVPGLKLQLYQHQKTALFWMLGREGNQQAVSLSPGSREHKTGDGFGFWVDLFDGKVTFEAPDSHPDCRGGFLCDEPGMGKTVTAISLILRTKSLLPRPPRGCHPVFSCEGSKQGLYETEKRGPGGLRMNEDVVTKNRRSRRNRKSVQPWSAPPAPSAPSTQAGGNAEAEAEAAMAPSAADGQQRELPDKPVNWVQCDACKKWRVVGESMSLATSVQWLCKMSDDPELQRLGCEVPEDAAGAASGSVAIKSLGFIRMEGGAGRPTRQGQSAKFEEDNVQFFISVLKTRKDLWKNVASAVNFLSTHWDCQRQLKSPGGIQVPSGRREPEDYGMYFEKIGLSRLSASTPHTWVQPKWVGEGLAFDHEALKFAIRDLSQFQIEVERVFLSCATLVVVPAHLVQQWCSQLDKCCEEGELRIHVFDERDKELEAHELAWNFDVVITTFNVLSVEWTVRAENSSLMRVHWLRMILDEGHSLGSSLGITNKLQMACCIKAERRWIMTGTPTPDTVAQGAAHLLPLLKFLHEPQFGLQPTMWQPVVQRPLEAGREEGARSLVKCLSRLMIHAQKADLESIPPCRRVTKTLKFDPKHARNYNEFVAVVQRNLLLADWWDENHHESLMHSSKIREMMQVVRNVRLSCNLSGHMMMDPYEQDIRETMMIVTQMRLAIDPAKLAWIEGCLRFGGKCERCGEYCRVPVVTPRCVHVLCVDCAGLSRWHCPLCSKPYQMERAQFPKEGEEPKMVPVELIELQPSYAQGRMETGASFAPNWIKTTTAKSRHVLRALEESPKLIVFSQFQEHLRMVEDAIEPGKCVGLYSSSSVLTAKKMRVLRAEALKKFENDDSCRVLLMDGICSHGLDLSFCSRVVILEPIWDPSLEEQVVSRAHRMGQRMQVLVETLAMEGTTEEVETAALEGPDSGKAKAAQSDYLLTKSRILLNGLRAVAGVAGPEETGGVEPASASAGAANGAAPEVLDLAREALMSSPVAGDGERDGGGQEEAPPPSKKQKRRVMFAEPLADEKPSEDYLLLSAVLQKYEDVKELGLGAVECQLREERREVLARIYFLLCSAWWTPNRVAKDIYLMEKDLHPRLRDPKVFEVAKELPGWYCGMIRNLLCPM</sequence>
<evidence type="ECO:0000256" key="1">
    <source>
        <dbReference type="ARBA" id="ARBA00008438"/>
    </source>
</evidence>
<feature type="compositionally biased region" description="Low complexity" evidence="9">
    <location>
        <begin position="434"/>
        <end position="458"/>
    </location>
</feature>
<dbReference type="Pfam" id="PF00271">
    <property type="entry name" value="Helicase_C"/>
    <property type="match status" value="1"/>
</dbReference>
<dbReference type="PROSITE" id="PS51192">
    <property type="entry name" value="HELICASE_ATP_BIND_1"/>
    <property type="match status" value="1"/>
</dbReference>
<keyword evidence="6" id="KW-0862">Zinc</keyword>
<dbReference type="PROSITE" id="PS51194">
    <property type="entry name" value="HELICASE_CTER"/>
    <property type="match status" value="1"/>
</dbReference>
<dbReference type="SMART" id="SM00490">
    <property type="entry name" value="HELICc"/>
    <property type="match status" value="1"/>
</dbReference>
<evidence type="ECO:0000259" key="13">
    <source>
        <dbReference type="PROSITE" id="PS51192"/>
    </source>
</evidence>
<evidence type="ECO:0000256" key="5">
    <source>
        <dbReference type="ARBA" id="ARBA00022801"/>
    </source>
</evidence>
<dbReference type="Pfam" id="PF00176">
    <property type="entry name" value="SNF2-rel_dom"/>
    <property type="match status" value="1"/>
</dbReference>